<keyword evidence="4" id="KW-1185">Reference proteome</keyword>
<reference evidence="3 4" key="1">
    <citation type="journal article" date="2018" name="Evol. Lett.">
        <title>Horizontal gene cluster transfer increased hallucinogenic mushroom diversity.</title>
        <authorList>
            <person name="Reynolds H.T."/>
            <person name="Vijayakumar V."/>
            <person name="Gluck-Thaler E."/>
            <person name="Korotkin H.B."/>
            <person name="Matheny P.B."/>
            <person name="Slot J.C."/>
        </authorList>
    </citation>
    <scope>NUCLEOTIDE SEQUENCE [LARGE SCALE GENOMIC DNA]</scope>
    <source>
        <strain evidence="3 4">2629</strain>
    </source>
</reference>
<comment type="caution">
    <text evidence="3">The sequence shown here is derived from an EMBL/GenBank/DDBJ whole genome shotgun (WGS) entry which is preliminary data.</text>
</comment>
<dbReference type="EMBL" id="NHTK01001194">
    <property type="protein sequence ID" value="PPR02038.1"/>
    <property type="molecule type" value="Genomic_DNA"/>
</dbReference>
<feature type="compositionally biased region" description="Gly residues" evidence="1">
    <location>
        <begin position="156"/>
        <end position="170"/>
    </location>
</feature>
<protein>
    <submittedName>
        <fullName evidence="3">Uncharacterized protein</fullName>
    </submittedName>
</protein>
<dbReference type="Proteomes" id="UP000284842">
    <property type="component" value="Unassembled WGS sequence"/>
</dbReference>
<keyword evidence="2" id="KW-0732">Signal</keyword>
<gene>
    <name evidence="3" type="ORF">CVT24_011186</name>
</gene>
<accession>A0A409YGC0</accession>
<evidence type="ECO:0000256" key="2">
    <source>
        <dbReference type="SAM" id="SignalP"/>
    </source>
</evidence>
<feature type="signal peptide" evidence="2">
    <location>
        <begin position="1"/>
        <end position="24"/>
    </location>
</feature>
<dbReference type="InParanoid" id="A0A409YGC0"/>
<dbReference type="AlphaFoldDB" id="A0A409YGC0"/>
<evidence type="ECO:0000256" key="1">
    <source>
        <dbReference type="SAM" id="MobiDB-lite"/>
    </source>
</evidence>
<feature type="region of interest" description="Disordered" evidence="1">
    <location>
        <begin position="120"/>
        <end position="170"/>
    </location>
</feature>
<name>A0A409YGC0_9AGAR</name>
<evidence type="ECO:0000313" key="4">
    <source>
        <dbReference type="Proteomes" id="UP000284842"/>
    </source>
</evidence>
<evidence type="ECO:0000313" key="3">
    <source>
        <dbReference type="EMBL" id="PPR02038.1"/>
    </source>
</evidence>
<proteinExistence type="predicted"/>
<organism evidence="3 4">
    <name type="scientific">Panaeolus cyanescens</name>
    <dbReference type="NCBI Taxonomy" id="181874"/>
    <lineage>
        <taxon>Eukaryota</taxon>
        <taxon>Fungi</taxon>
        <taxon>Dikarya</taxon>
        <taxon>Basidiomycota</taxon>
        <taxon>Agaricomycotina</taxon>
        <taxon>Agaricomycetes</taxon>
        <taxon>Agaricomycetidae</taxon>
        <taxon>Agaricales</taxon>
        <taxon>Agaricineae</taxon>
        <taxon>Galeropsidaceae</taxon>
        <taxon>Panaeolus</taxon>
    </lineage>
</organism>
<sequence length="170" mass="18548">MKLLFNPLILAAAELALFASYGKANFEANDMLDLTSRDLGYDVVENYAVRDYVEDHYARQFDEFELSSIATRDLIAELENRLERRDDIAAMEMQLEALKADPKKNKKQIKKLERKIAKAKLKAAGSGTHRTPGAYPGGNDMSMAGPRPGEESPGLTGAGHGADSMGPGGM</sequence>
<feature type="chain" id="PRO_5019554383" evidence="2">
    <location>
        <begin position="25"/>
        <end position="170"/>
    </location>
</feature>